<accession>A0ACB8RDG1</accession>
<dbReference type="EMBL" id="MU276111">
    <property type="protein sequence ID" value="KAI0041633.1"/>
    <property type="molecule type" value="Genomic_DNA"/>
</dbReference>
<evidence type="ECO:0000313" key="2">
    <source>
        <dbReference type="Proteomes" id="UP000814033"/>
    </source>
</evidence>
<evidence type="ECO:0000313" key="1">
    <source>
        <dbReference type="EMBL" id="KAI0041633.1"/>
    </source>
</evidence>
<reference evidence="1" key="1">
    <citation type="submission" date="2021-02" db="EMBL/GenBank/DDBJ databases">
        <authorList>
            <consortium name="DOE Joint Genome Institute"/>
            <person name="Ahrendt S."/>
            <person name="Looney B.P."/>
            <person name="Miyauchi S."/>
            <person name="Morin E."/>
            <person name="Drula E."/>
            <person name="Courty P.E."/>
            <person name="Chicoki N."/>
            <person name="Fauchery L."/>
            <person name="Kohler A."/>
            <person name="Kuo A."/>
            <person name="Labutti K."/>
            <person name="Pangilinan J."/>
            <person name="Lipzen A."/>
            <person name="Riley R."/>
            <person name="Andreopoulos W."/>
            <person name="He G."/>
            <person name="Johnson J."/>
            <person name="Barry K.W."/>
            <person name="Grigoriev I.V."/>
            <person name="Nagy L."/>
            <person name="Hibbett D."/>
            <person name="Henrissat B."/>
            <person name="Matheny P.B."/>
            <person name="Labbe J."/>
            <person name="Martin F."/>
        </authorList>
    </citation>
    <scope>NUCLEOTIDE SEQUENCE</scope>
    <source>
        <strain evidence="1">FP105234-sp</strain>
    </source>
</reference>
<name>A0ACB8RDG1_9AGAM</name>
<reference evidence="1" key="2">
    <citation type="journal article" date="2022" name="New Phytol.">
        <title>Evolutionary transition to the ectomycorrhizal habit in the genomes of a hyperdiverse lineage of mushroom-forming fungi.</title>
        <authorList>
            <person name="Looney B."/>
            <person name="Miyauchi S."/>
            <person name="Morin E."/>
            <person name="Drula E."/>
            <person name="Courty P.E."/>
            <person name="Kohler A."/>
            <person name="Kuo A."/>
            <person name="LaButti K."/>
            <person name="Pangilinan J."/>
            <person name="Lipzen A."/>
            <person name="Riley R."/>
            <person name="Andreopoulos W."/>
            <person name="He G."/>
            <person name="Johnson J."/>
            <person name="Nolan M."/>
            <person name="Tritt A."/>
            <person name="Barry K.W."/>
            <person name="Grigoriev I.V."/>
            <person name="Nagy L.G."/>
            <person name="Hibbett D."/>
            <person name="Henrissat B."/>
            <person name="Matheny P.B."/>
            <person name="Labbe J."/>
            <person name="Martin F.M."/>
        </authorList>
    </citation>
    <scope>NUCLEOTIDE SEQUENCE</scope>
    <source>
        <strain evidence="1">FP105234-sp</strain>
    </source>
</reference>
<organism evidence="1 2">
    <name type="scientific">Auriscalpium vulgare</name>
    <dbReference type="NCBI Taxonomy" id="40419"/>
    <lineage>
        <taxon>Eukaryota</taxon>
        <taxon>Fungi</taxon>
        <taxon>Dikarya</taxon>
        <taxon>Basidiomycota</taxon>
        <taxon>Agaricomycotina</taxon>
        <taxon>Agaricomycetes</taxon>
        <taxon>Russulales</taxon>
        <taxon>Auriscalpiaceae</taxon>
        <taxon>Auriscalpium</taxon>
    </lineage>
</organism>
<dbReference type="Proteomes" id="UP000814033">
    <property type="component" value="Unassembled WGS sequence"/>
</dbReference>
<keyword evidence="2" id="KW-1185">Reference proteome</keyword>
<proteinExistence type="predicted"/>
<protein>
    <submittedName>
        <fullName evidence="1">Uncharacterized protein</fullName>
    </submittedName>
</protein>
<comment type="caution">
    <text evidence="1">The sequence shown here is derived from an EMBL/GenBank/DDBJ whole genome shotgun (WGS) entry which is preliminary data.</text>
</comment>
<gene>
    <name evidence="1" type="ORF">FA95DRAFT_1565193</name>
</gene>
<feature type="non-terminal residue" evidence="1">
    <location>
        <position position="1"/>
    </location>
</feature>
<sequence length="252" mass="27452">MDSGRLHGLVGGARAGERGPFDAVDPDNALGLYFDDVDGHSASPSASPPPLAFQHAIPISDLELADAWDRFRDPVGELDLPSGGAPPLSDGFTLLSPLSGDLSALDLRLVTFDDVQPAANRPTAHAILSPLLFPRHFPGAPPGLPRTNVDAFVPPLKVARADNWPYLSCPWSCGWYCNPSNRYCVPLEEWYDHIITCRGLENVKIFECDCGRRFPRIQALIRHNSHPLMHGRRYAPSYSYADLAAVSLCQGG</sequence>